<evidence type="ECO:0000313" key="3">
    <source>
        <dbReference type="Proteomes" id="UP000305883"/>
    </source>
</evidence>
<dbReference type="InterPro" id="IPR045564">
    <property type="entry name" value="DUF5910"/>
</dbReference>
<dbReference type="Proteomes" id="UP000305883">
    <property type="component" value="Unassembled WGS sequence"/>
</dbReference>
<sequence>MLLGNINRNSIFLALVYLCASGQGARIVIGYRVVAEAEARIINDRNAPFRDPARDSEFGSQIGNGVYLVDKPGGWRETRGRTNYHCVFKADEDRFDDAAKAWVPSDYWDKGEASIARYIRGFDEHPDETVRISYIAGYGEALQMLLPTRMVNADTLDFYAKCFPSRAELMAYENESVDWTEWNLYGEPGEPEW</sequence>
<evidence type="ECO:0000313" key="2">
    <source>
        <dbReference type="EMBL" id="TIC99753.1"/>
    </source>
</evidence>
<dbReference type="Pfam" id="PF19287">
    <property type="entry name" value="DUF5910"/>
    <property type="match status" value="1"/>
</dbReference>
<dbReference type="EMBL" id="MWPZ01000004">
    <property type="protein sequence ID" value="TIC99753.1"/>
    <property type="molecule type" value="Genomic_DNA"/>
</dbReference>
<comment type="caution">
    <text evidence="2">The sequence shown here is derived from an EMBL/GenBank/DDBJ whole genome shotgun (WGS) entry which is preliminary data.</text>
</comment>
<organism evidence="2 3">
    <name type="scientific">Colletotrichum higginsianum</name>
    <dbReference type="NCBI Taxonomy" id="80884"/>
    <lineage>
        <taxon>Eukaryota</taxon>
        <taxon>Fungi</taxon>
        <taxon>Dikarya</taxon>
        <taxon>Ascomycota</taxon>
        <taxon>Pezizomycotina</taxon>
        <taxon>Sordariomycetes</taxon>
        <taxon>Hypocreomycetidae</taxon>
        <taxon>Glomerellales</taxon>
        <taxon>Glomerellaceae</taxon>
        <taxon>Colletotrichum</taxon>
        <taxon>Colletotrichum destructivum species complex</taxon>
    </lineage>
</organism>
<proteinExistence type="predicted"/>
<feature type="signal peptide" evidence="1">
    <location>
        <begin position="1"/>
        <end position="24"/>
    </location>
</feature>
<name>A0A4V4NCF6_9PEZI</name>
<dbReference type="AlphaFoldDB" id="A0A4V4NCF6"/>
<dbReference type="OrthoDB" id="4540223at2759"/>
<reference evidence="2 3" key="1">
    <citation type="journal article" date="2019" name="Genome Biol. Evol.">
        <title>Genomic Plasticity Mediated by Transposable Elements in the Plant Pathogenic Fungus Colletotrichum higginsianum.</title>
        <authorList>
            <person name="Tsushima A."/>
            <person name="Gan P."/>
            <person name="Kumakura N."/>
            <person name="Narusaka M."/>
            <person name="Takano Y."/>
            <person name="Narusaka Y."/>
            <person name="Shirasu K."/>
        </authorList>
    </citation>
    <scope>NUCLEOTIDE SEQUENCE [LARGE SCALE GENOMIC DNA]</scope>
    <source>
        <strain evidence="2 3">MAFF305635-RFP</strain>
    </source>
</reference>
<gene>
    <name evidence="2" type="ORF">CH35J_006176</name>
</gene>
<accession>A0A4V4NCF6</accession>
<keyword evidence="1" id="KW-0732">Signal</keyword>
<feature type="chain" id="PRO_5020994185" evidence="1">
    <location>
        <begin position="25"/>
        <end position="193"/>
    </location>
</feature>
<evidence type="ECO:0000256" key="1">
    <source>
        <dbReference type="SAM" id="SignalP"/>
    </source>
</evidence>
<protein>
    <submittedName>
        <fullName evidence="2">Uncharacterized protein</fullName>
    </submittedName>
</protein>